<dbReference type="PROSITE" id="PS50995">
    <property type="entry name" value="HTH_MARR_2"/>
    <property type="match status" value="1"/>
</dbReference>
<gene>
    <name evidence="3" type="ORF">ACFOY1_04155</name>
</gene>
<dbReference type="RefSeq" id="WP_246600654.1">
    <property type="nucleotide sequence ID" value="NZ_JAHTBN010000005.1"/>
</dbReference>
<dbReference type="InterPro" id="IPR036390">
    <property type="entry name" value="WH_DNA-bd_sf"/>
</dbReference>
<organism evidence="3 4">
    <name type="scientific">Candidimonas humi</name>
    <dbReference type="NCBI Taxonomy" id="683355"/>
    <lineage>
        <taxon>Bacteria</taxon>
        <taxon>Pseudomonadati</taxon>
        <taxon>Pseudomonadota</taxon>
        <taxon>Betaproteobacteria</taxon>
        <taxon>Burkholderiales</taxon>
        <taxon>Alcaligenaceae</taxon>
        <taxon>Candidimonas</taxon>
    </lineage>
</organism>
<sequence>MSQAGPDRGAQRRVRRKPQPGDAAQACVAPVQAGADDTVDASAGSAQLDEPTSLRDMVVFRIYRAWSAANPIFTRLCEGRFNITRREWRILATSVVHGRLGSAALAEAAMLDSVRTSRTITALCEKGWLQRQRDTRDARVIYIEASPAGLELYRRIMPIIVELNEQVAQDLDAEERRVLNAALDKIMRRSQSLLQAEVIKDRPHRGQGGTRRQ</sequence>
<name>A0ABV8NWE6_9BURK</name>
<feature type="region of interest" description="Disordered" evidence="1">
    <location>
        <begin position="1"/>
        <end position="28"/>
    </location>
</feature>
<dbReference type="PANTHER" id="PTHR33164">
    <property type="entry name" value="TRANSCRIPTIONAL REGULATOR, MARR FAMILY"/>
    <property type="match status" value="1"/>
</dbReference>
<dbReference type="PANTHER" id="PTHR33164:SF43">
    <property type="entry name" value="HTH-TYPE TRANSCRIPTIONAL REPRESSOR YETL"/>
    <property type="match status" value="1"/>
</dbReference>
<comment type="caution">
    <text evidence="3">The sequence shown here is derived from an EMBL/GenBank/DDBJ whole genome shotgun (WGS) entry which is preliminary data.</text>
</comment>
<dbReference type="SMART" id="SM00347">
    <property type="entry name" value="HTH_MARR"/>
    <property type="match status" value="1"/>
</dbReference>
<proteinExistence type="predicted"/>
<dbReference type="InterPro" id="IPR000835">
    <property type="entry name" value="HTH_MarR-typ"/>
</dbReference>
<feature type="domain" description="HTH marR-type" evidence="2">
    <location>
        <begin position="55"/>
        <end position="188"/>
    </location>
</feature>
<dbReference type="InterPro" id="IPR039422">
    <property type="entry name" value="MarR/SlyA-like"/>
</dbReference>
<protein>
    <submittedName>
        <fullName evidence="3">MarR family winged helix-turn-helix transcriptional regulator</fullName>
    </submittedName>
</protein>
<evidence type="ECO:0000313" key="3">
    <source>
        <dbReference type="EMBL" id="MFC4200140.1"/>
    </source>
</evidence>
<reference evidence="4" key="1">
    <citation type="journal article" date="2019" name="Int. J. Syst. Evol. Microbiol.">
        <title>The Global Catalogue of Microorganisms (GCM) 10K type strain sequencing project: providing services to taxonomists for standard genome sequencing and annotation.</title>
        <authorList>
            <consortium name="The Broad Institute Genomics Platform"/>
            <consortium name="The Broad Institute Genome Sequencing Center for Infectious Disease"/>
            <person name="Wu L."/>
            <person name="Ma J."/>
        </authorList>
    </citation>
    <scope>NUCLEOTIDE SEQUENCE [LARGE SCALE GENOMIC DNA]</scope>
    <source>
        <strain evidence="4">LMG 24813</strain>
    </source>
</reference>
<dbReference type="PRINTS" id="PR00598">
    <property type="entry name" value="HTHMARR"/>
</dbReference>
<dbReference type="InterPro" id="IPR036388">
    <property type="entry name" value="WH-like_DNA-bd_sf"/>
</dbReference>
<dbReference type="SUPFAM" id="SSF46785">
    <property type="entry name" value="Winged helix' DNA-binding domain"/>
    <property type="match status" value="1"/>
</dbReference>
<dbReference type="Proteomes" id="UP001595848">
    <property type="component" value="Unassembled WGS sequence"/>
</dbReference>
<dbReference type="Pfam" id="PF01047">
    <property type="entry name" value="MarR"/>
    <property type="match status" value="1"/>
</dbReference>
<accession>A0ABV8NWE6</accession>
<dbReference type="EMBL" id="JBHSBV010000001">
    <property type="protein sequence ID" value="MFC4200140.1"/>
    <property type="molecule type" value="Genomic_DNA"/>
</dbReference>
<evidence type="ECO:0000256" key="1">
    <source>
        <dbReference type="SAM" id="MobiDB-lite"/>
    </source>
</evidence>
<keyword evidence="4" id="KW-1185">Reference proteome</keyword>
<evidence type="ECO:0000259" key="2">
    <source>
        <dbReference type="PROSITE" id="PS50995"/>
    </source>
</evidence>
<dbReference type="Gene3D" id="1.10.10.10">
    <property type="entry name" value="Winged helix-like DNA-binding domain superfamily/Winged helix DNA-binding domain"/>
    <property type="match status" value="1"/>
</dbReference>
<evidence type="ECO:0000313" key="4">
    <source>
        <dbReference type="Proteomes" id="UP001595848"/>
    </source>
</evidence>